<name>A0A2T7NE10_POMCA</name>
<evidence type="ECO:0000313" key="2">
    <source>
        <dbReference type="Proteomes" id="UP000245119"/>
    </source>
</evidence>
<evidence type="ECO:0000313" key="1">
    <source>
        <dbReference type="EMBL" id="PVD19410.1"/>
    </source>
</evidence>
<dbReference type="AlphaFoldDB" id="A0A2T7NE10"/>
<reference evidence="1 2" key="1">
    <citation type="submission" date="2018-04" db="EMBL/GenBank/DDBJ databases">
        <title>The genome of golden apple snail Pomacea canaliculata provides insight into stress tolerance and invasive adaptation.</title>
        <authorList>
            <person name="Liu C."/>
            <person name="Liu B."/>
            <person name="Ren Y."/>
            <person name="Zhang Y."/>
            <person name="Wang H."/>
            <person name="Li S."/>
            <person name="Jiang F."/>
            <person name="Yin L."/>
            <person name="Zhang G."/>
            <person name="Qian W."/>
            <person name="Fan W."/>
        </authorList>
    </citation>
    <scope>NUCLEOTIDE SEQUENCE [LARGE SCALE GENOMIC DNA]</scope>
    <source>
        <strain evidence="1">SZHN2017</strain>
        <tissue evidence="1">Muscle</tissue>
    </source>
</reference>
<organism evidence="1 2">
    <name type="scientific">Pomacea canaliculata</name>
    <name type="common">Golden apple snail</name>
    <dbReference type="NCBI Taxonomy" id="400727"/>
    <lineage>
        <taxon>Eukaryota</taxon>
        <taxon>Metazoa</taxon>
        <taxon>Spiralia</taxon>
        <taxon>Lophotrochozoa</taxon>
        <taxon>Mollusca</taxon>
        <taxon>Gastropoda</taxon>
        <taxon>Caenogastropoda</taxon>
        <taxon>Architaenioglossa</taxon>
        <taxon>Ampullarioidea</taxon>
        <taxon>Ampullariidae</taxon>
        <taxon>Pomacea</taxon>
    </lineage>
</organism>
<sequence length="79" mass="8334">MDDAYPVHLSPPGGVFVNSEQLIAGRARDQSKILELSPLQTTEKVAGERAKSTCNSGLLCNTCIFACALVIHAMQSGDG</sequence>
<gene>
    <name evidence="1" type="ORF">C0Q70_19899</name>
</gene>
<dbReference type="Proteomes" id="UP000245119">
    <property type="component" value="Linkage Group LG13"/>
</dbReference>
<accession>A0A2T7NE10</accession>
<protein>
    <submittedName>
        <fullName evidence="1">Uncharacterized protein</fullName>
    </submittedName>
</protein>
<dbReference type="EMBL" id="PZQS01000013">
    <property type="protein sequence ID" value="PVD19410.1"/>
    <property type="molecule type" value="Genomic_DNA"/>
</dbReference>
<keyword evidence="2" id="KW-1185">Reference proteome</keyword>
<proteinExistence type="predicted"/>
<comment type="caution">
    <text evidence="1">The sequence shown here is derived from an EMBL/GenBank/DDBJ whole genome shotgun (WGS) entry which is preliminary data.</text>
</comment>